<proteinExistence type="predicted"/>
<organism evidence="1">
    <name type="scientific">Ignisphaera aggregans</name>
    <dbReference type="NCBI Taxonomy" id="334771"/>
    <lineage>
        <taxon>Archaea</taxon>
        <taxon>Thermoproteota</taxon>
        <taxon>Thermoprotei</taxon>
        <taxon>Desulfurococcales</taxon>
        <taxon>Desulfurococcaceae</taxon>
        <taxon>Ignisphaera</taxon>
    </lineage>
</organism>
<accession>A0A7C5TG87</accession>
<reference evidence="1" key="1">
    <citation type="journal article" date="2020" name="mSystems">
        <title>Genome- and Community-Level Interaction Insights into Carbon Utilization and Element Cycling Functions of Hydrothermarchaeota in Hydrothermal Sediment.</title>
        <authorList>
            <person name="Zhou Z."/>
            <person name="Liu Y."/>
            <person name="Xu W."/>
            <person name="Pan J."/>
            <person name="Luo Z.H."/>
            <person name="Li M."/>
        </authorList>
    </citation>
    <scope>NUCLEOTIDE SEQUENCE [LARGE SCALE GENOMIC DNA]</scope>
    <source>
        <strain evidence="2">SpSt-1</strain>
        <strain evidence="1">SpSt-1121</strain>
    </source>
</reference>
<evidence type="ECO:0000313" key="1">
    <source>
        <dbReference type="EMBL" id="HHP82212.1"/>
    </source>
</evidence>
<sequence length="104" mass="12281">MLDIKKIILVTAKHLPQHKYFEKLARELSNEFNIKLEILEEDYVFVNTYGEKDEFGMAWLPQMFAVIDNTIKPILTRFPINEKTLEFDVEKAKQMVKEVLGLIH</sequence>
<gene>
    <name evidence="2" type="ORF">ENL47_04495</name>
    <name evidence="1" type="ORF">ENM84_06055</name>
</gene>
<dbReference type="EMBL" id="DRUB01000081">
    <property type="protein sequence ID" value="HHR96072.1"/>
    <property type="molecule type" value="Genomic_DNA"/>
</dbReference>
<comment type="caution">
    <text evidence="1">The sequence shown here is derived from an EMBL/GenBank/DDBJ whole genome shotgun (WGS) entry which is preliminary data.</text>
</comment>
<protein>
    <submittedName>
        <fullName evidence="1">Uncharacterized protein</fullName>
    </submittedName>
</protein>
<dbReference type="EMBL" id="DRZI01000259">
    <property type="protein sequence ID" value="HHP82212.1"/>
    <property type="molecule type" value="Genomic_DNA"/>
</dbReference>
<evidence type="ECO:0000313" key="2">
    <source>
        <dbReference type="EMBL" id="HHR96072.1"/>
    </source>
</evidence>
<name>A0A7C5TG87_9CREN</name>
<dbReference type="AlphaFoldDB" id="A0A7C5TG87"/>